<keyword evidence="2" id="KW-1185">Reference proteome</keyword>
<gene>
    <name evidence="1" type="ORF">RPERSI_LOCUS8310</name>
</gene>
<dbReference type="EMBL" id="CAJVQC010014913">
    <property type="protein sequence ID" value="CAG8661922.1"/>
    <property type="molecule type" value="Genomic_DNA"/>
</dbReference>
<reference evidence="1" key="1">
    <citation type="submission" date="2021-06" db="EMBL/GenBank/DDBJ databases">
        <authorList>
            <person name="Kallberg Y."/>
            <person name="Tangrot J."/>
            <person name="Rosling A."/>
        </authorList>
    </citation>
    <scope>NUCLEOTIDE SEQUENCE</scope>
    <source>
        <strain evidence="1">MA461A</strain>
    </source>
</reference>
<accession>A0ACA9NQR4</accession>
<organism evidence="1 2">
    <name type="scientific">Racocetra persica</name>
    <dbReference type="NCBI Taxonomy" id="160502"/>
    <lineage>
        <taxon>Eukaryota</taxon>
        <taxon>Fungi</taxon>
        <taxon>Fungi incertae sedis</taxon>
        <taxon>Mucoromycota</taxon>
        <taxon>Glomeromycotina</taxon>
        <taxon>Glomeromycetes</taxon>
        <taxon>Diversisporales</taxon>
        <taxon>Gigasporaceae</taxon>
        <taxon>Racocetra</taxon>
    </lineage>
</organism>
<dbReference type="Proteomes" id="UP000789920">
    <property type="component" value="Unassembled WGS sequence"/>
</dbReference>
<protein>
    <submittedName>
        <fullName evidence="1">1118_t:CDS:1</fullName>
    </submittedName>
</protein>
<comment type="caution">
    <text evidence="1">The sequence shown here is derived from an EMBL/GenBank/DDBJ whole genome shotgun (WGS) entry which is preliminary data.</text>
</comment>
<evidence type="ECO:0000313" key="2">
    <source>
        <dbReference type="Proteomes" id="UP000789920"/>
    </source>
</evidence>
<proteinExistence type="predicted"/>
<sequence>MELICSFDKGFTQFRPASSSIHTTSCVLKYNRNRKPKRDPNLLTPLDPEDKNFKIEKALNHLKKKSDINKWANPKKLFDVVDDDFTQKQPKLSDDLFEKKTNSSLSQIAMEYDLNPIVDSVAEIDLFPKAMPKDMSIYPLRPPIVTIMGHVDHGKTTLLDALRKTSIAASEFGGITQHIGAFSVSLPSQNTITFLDTPGHAAFSAMRSRAIKHAKDAGAINKIDKHNANVRKVRDSLMRHGIELEEFGGDTQCVEISALTGKGLDTLEEAIIALAELNDYRAEVDIEAEGVIIESQIEKGKGNVATVLVKRGTLRQGDVIVAGTSWCKVRMMSDYKGQSLKQAPPGTPVKVMGWRETPNSGDEVLQAKDEELAKTVVANRLRKIERENQIKDLEVIKEKRRQRKKELEVDQAAIRDFKRKVWMFHRGMIKEYPTMPSPPSSNMEVKPDENQIKELRLVHVNVVDSGVGDVSESDVQMAAAAQGAILGFNVKVDKRASSLAQTEHVEIMCYNIIYKLLDGIKNRLSKMLPPVLETSITGEATILQVFQINVKNREFRPVAGCRIVNGAIFKNQKVRITRNNKQIWEGPLESLKHLKKDIMEAKKGLEC</sequence>
<evidence type="ECO:0000313" key="1">
    <source>
        <dbReference type="EMBL" id="CAG8661922.1"/>
    </source>
</evidence>
<name>A0ACA9NQR4_9GLOM</name>
<feature type="non-terminal residue" evidence="1">
    <location>
        <position position="607"/>
    </location>
</feature>